<proteinExistence type="predicted"/>
<name>A0A0A9H8B6_ARUDO</name>
<protein>
    <submittedName>
        <fullName evidence="1">Uncharacterized protein</fullName>
    </submittedName>
</protein>
<dbReference type="EMBL" id="GBRH01168793">
    <property type="protein sequence ID" value="JAE29103.1"/>
    <property type="molecule type" value="Transcribed_RNA"/>
</dbReference>
<sequence>MLIIHNNPLLLEKS</sequence>
<reference evidence="1" key="2">
    <citation type="journal article" date="2015" name="Data Brief">
        <title>Shoot transcriptome of the giant reed, Arundo donax.</title>
        <authorList>
            <person name="Barrero R.A."/>
            <person name="Guerrero F.D."/>
            <person name="Moolhuijzen P."/>
            <person name="Goolsby J.A."/>
            <person name="Tidwell J."/>
            <person name="Bellgard S.E."/>
            <person name="Bellgard M.I."/>
        </authorList>
    </citation>
    <scope>NUCLEOTIDE SEQUENCE</scope>
    <source>
        <tissue evidence="1">Shoot tissue taken approximately 20 cm above the soil surface</tissue>
    </source>
</reference>
<accession>A0A0A9H8B6</accession>
<organism evidence="1">
    <name type="scientific">Arundo donax</name>
    <name type="common">Giant reed</name>
    <name type="synonym">Donax arundinaceus</name>
    <dbReference type="NCBI Taxonomy" id="35708"/>
    <lineage>
        <taxon>Eukaryota</taxon>
        <taxon>Viridiplantae</taxon>
        <taxon>Streptophyta</taxon>
        <taxon>Embryophyta</taxon>
        <taxon>Tracheophyta</taxon>
        <taxon>Spermatophyta</taxon>
        <taxon>Magnoliopsida</taxon>
        <taxon>Liliopsida</taxon>
        <taxon>Poales</taxon>
        <taxon>Poaceae</taxon>
        <taxon>PACMAD clade</taxon>
        <taxon>Arundinoideae</taxon>
        <taxon>Arundineae</taxon>
        <taxon>Arundo</taxon>
    </lineage>
</organism>
<evidence type="ECO:0000313" key="1">
    <source>
        <dbReference type="EMBL" id="JAE29103.1"/>
    </source>
</evidence>
<reference evidence="1" key="1">
    <citation type="submission" date="2014-09" db="EMBL/GenBank/DDBJ databases">
        <authorList>
            <person name="Magalhaes I.L.F."/>
            <person name="Oliveira U."/>
            <person name="Santos F.R."/>
            <person name="Vidigal T.H.D.A."/>
            <person name="Brescovit A.D."/>
            <person name="Santos A.J."/>
        </authorList>
    </citation>
    <scope>NUCLEOTIDE SEQUENCE</scope>
    <source>
        <tissue evidence="1">Shoot tissue taken approximately 20 cm above the soil surface</tissue>
    </source>
</reference>